<evidence type="ECO:0000313" key="6">
    <source>
        <dbReference type="EMBL" id="SHL71373.1"/>
    </source>
</evidence>
<dbReference type="InterPro" id="IPR018389">
    <property type="entry name" value="DctP_fam"/>
</dbReference>
<dbReference type="PIRSF" id="PIRSF006470">
    <property type="entry name" value="DctB"/>
    <property type="match status" value="1"/>
</dbReference>
<evidence type="ECO:0000256" key="3">
    <source>
        <dbReference type="ARBA" id="ARBA00022729"/>
    </source>
</evidence>
<keyword evidence="6" id="KW-0675">Receptor</keyword>
<evidence type="ECO:0000256" key="2">
    <source>
        <dbReference type="ARBA" id="ARBA00022448"/>
    </source>
</evidence>
<dbReference type="NCBIfam" id="TIGR00787">
    <property type="entry name" value="dctP"/>
    <property type="match status" value="1"/>
</dbReference>
<keyword evidence="7" id="KW-1185">Reference proteome</keyword>
<dbReference type="NCBIfam" id="NF037995">
    <property type="entry name" value="TRAP_S1"/>
    <property type="match status" value="1"/>
</dbReference>
<dbReference type="STRING" id="1123231.SAMN02745189_00908"/>
<name>A0A1M7CW85_9BACL</name>
<feature type="compositionally biased region" description="Acidic residues" evidence="4">
    <location>
        <begin position="324"/>
        <end position="333"/>
    </location>
</feature>
<feature type="region of interest" description="Disordered" evidence="4">
    <location>
        <begin position="321"/>
        <end position="340"/>
    </location>
</feature>
<evidence type="ECO:0000256" key="4">
    <source>
        <dbReference type="SAM" id="MobiDB-lite"/>
    </source>
</evidence>
<keyword evidence="3 5" id="KW-0732">Signal</keyword>
<protein>
    <submittedName>
        <fullName evidence="6">Tripartite ATP-independent transporter solute receptor, DctP family</fullName>
    </submittedName>
</protein>
<dbReference type="RefSeq" id="WP_072708702.1">
    <property type="nucleotide sequence ID" value="NZ_FRCF01000002.1"/>
</dbReference>
<dbReference type="GO" id="GO:0055085">
    <property type="term" value="P:transmembrane transport"/>
    <property type="evidence" value="ECO:0007669"/>
    <property type="project" value="InterPro"/>
</dbReference>
<keyword evidence="2" id="KW-0813">Transport</keyword>
<evidence type="ECO:0000256" key="1">
    <source>
        <dbReference type="ARBA" id="ARBA00009023"/>
    </source>
</evidence>
<feature type="chain" id="PRO_5039146370" evidence="5">
    <location>
        <begin position="24"/>
        <end position="340"/>
    </location>
</feature>
<dbReference type="Pfam" id="PF03480">
    <property type="entry name" value="DctP"/>
    <property type="match status" value="1"/>
</dbReference>
<dbReference type="PANTHER" id="PTHR33376">
    <property type="match status" value="1"/>
</dbReference>
<gene>
    <name evidence="6" type="ORF">SAMN02745189_00908</name>
</gene>
<dbReference type="Proteomes" id="UP000184206">
    <property type="component" value="Unassembled WGS sequence"/>
</dbReference>
<evidence type="ECO:0000313" key="7">
    <source>
        <dbReference type="Proteomes" id="UP000184206"/>
    </source>
</evidence>
<dbReference type="PROSITE" id="PS51257">
    <property type="entry name" value="PROKAR_LIPOPROTEIN"/>
    <property type="match status" value="1"/>
</dbReference>
<dbReference type="GO" id="GO:0030288">
    <property type="term" value="C:outer membrane-bounded periplasmic space"/>
    <property type="evidence" value="ECO:0007669"/>
    <property type="project" value="InterPro"/>
</dbReference>
<evidence type="ECO:0000256" key="5">
    <source>
        <dbReference type="SAM" id="SignalP"/>
    </source>
</evidence>
<comment type="similarity">
    <text evidence="1">Belongs to the bacterial solute-binding protein 7 family.</text>
</comment>
<sequence length="340" mass="37503">MKKIYGLLLIMVLALAACGGDDAGEDNGESNGDAENGTEQRTIKLAHTGSEEHQYHIAASEFKEILESNEDVDMTVEIHPNASLGSEGDAIEQVIGGSLEMTTVAADSNLANTIPEMNVFGIPYIFEDKEHAYNALDGEEGQELLDLAEENGMKGLGYWEVGMRHMTNDSREIVEPEDMEGLSIRVQPADVWEQHMRALGANPTPVDFNELYSALDQGVVDGQENPLPTIDSMNFYEVQDYVSLTGHTYSPAATMMNLDFYESLSDVEVEAIESAFAEARDYQRNFLDEREDEITAMLEEEGITITEPNRDAFREATSDVAEAVSDEVPEEIVEGLRNAD</sequence>
<feature type="signal peptide" evidence="5">
    <location>
        <begin position="1"/>
        <end position="23"/>
    </location>
</feature>
<dbReference type="Gene3D" id="3.40.190.170">
    <property type="entry name" value="Bacterial extracellular solute-binding protein, family 7"/>
    <property type="match status" value="1"/>
</dbReference>
<dbReference type="OrthoDB" id="2087at2"/>
<proteinExistence type="inferred from homology"/>
<reference evidence="6 7" key="1">
    <citation type="submission" date="2016-11" db="EMBL/GenBank/DDBJ databases">
        <authorList>
            <person name="Jaros S."/>
            <person name="Januszkiewicz K."/>
            <person name="Wedrychowicz H."/>
        </authorList>
    </citation>
    <scope>NUCLEOTIDE SEQUENCE [LARGE SCALE GENOMIC DNA]</scope>
    <source>
        <strain evidence="6 7">DSM 16010</strain>
    </source>
</reference>
<dbReference type="InterPro" id="IPR004682">
    <property type="entry name" value="TRAP_DctP"/>
</dbReference>
<dbReference type="PANTHER" id="PTHR33376:SF7">
    <property type="entry name" value="C4-DICARBOXYLATE-BINDING PROTEIN DCTB"/>
    <property type="match status" value="1"/>
</dbReference>
<dbReference type="EMBL" id="FRCF01000002">
    <property type="protein sequence ID" value="SHL71373.1"/>
    <property type="molecule type" value="Genomic_DNA"/>
</dbReference>
<dbReference type="InterPro" id="IPR038404">
    <property type="entry name" value="TRAP_DctP_sf"/>
</dbReference>
<accession>A0A1M7CW85</accession>
<organism evidence="6 7">
    <name type="scientific">Lacicoccus alkaliphilus DSM 16010</name>
    <dbReference type="NCBI Taxonomy" id="1123231"/>
    <lineage>
        <taxon>Bacteria</taxon>
        <taxon>Bacillati</taxon>
        <taxon>Bacillota</taxon>
        <taxon>Bacilli</taxon>
        <taxon>Bacillales</taxon>
        <taxon>Salinicoccaceae</taxon>
        <taxon>Lacicoccus</taxon>
    </lineage>
</organism>
<dbReference type="AlphaFoldDB" id="A0A1M7CW85"/>